<dbReference type="EMBL" id="CP066539">
    <property type="protein sequence ID" value="QRL05445.1"/>
    <property type="molecule type" value="Genomic_DNA"/>
</dbReference>
<dbReference type="AlphaFoldDB" id="A0AAP9ZJS2"/>
<dbReference type="RefSeq" id="WP_146944278.1">
    <property type="nucleotide sequence ID" value="NZ_BJUL01000009.1"/>
</dbReference>
<gene>
    <name evidence="1" type="ORF">JDS37_16220</name>
</gene>
<organism evidence="1 2">
    <name type="scientific">Vreelandella venusta</name>
    <dbReference type="NCBI Taxonomy" id="44935"/>
    <lineage>
        <taxon>Bacteria</taxon>
        <taxon>Pseudomonadati</taxon>
        <taxon>Pseudomonadota</taxon>
        <taxon>Gammaproteobacteria</taxon>
        <taxon>Oceanospirillales</taxon>
        <taxon>Halomonadaceae</taxon>
        <taxon>Vreelandella</taxon>
    </lineage>
</organism>
<accession>A0AAP9ZJS2</accession>
<evidence type="ECO:0000313" key="1">
    <source>
        <dbReference type="EMBL" id="QRL05445.1"/>
    </source>
</evidence>
<name>A0AAP9ZJS2_9GAMM</name>
<sequence>MAKVLHFAMELSIEAIERGDSVAAQQALSDHVLIQGERFSDFVSSVRRMESPLKVEKTN</sequence>
<proteinExistence type="predicted"/>
<reference evidence="1" key="1">
    <citation type="submission" date="2020-12" db="EMBL/GenBank/DDBJ databases">
        <title>Genome reconstruction of Halomonas venusta strain DSM 4743.</title>
        <authorList>
            <person name="Aguirre-Garrido J.F."/>
            <person name="Hernandez-Soto L.M."/>
            <person name="Martinez-Abarca F."/>
        </authorList>
    </citation>
    <scope>NUCLEOTIDE SEQUENCE</scope>
    <source>
        <strain evidence="1">4743</strain>
    </source>
</reference>
<dbReference type="Proteomes" id="UP000663479">
    <property type="component" value="Chromosome"/>
</dbReference>
<protein>
    <recommendedName>
        <fullName evidence="3">GntR C-terminal domain-containing protein</fullName>
    </recommendedName>
</protein>
<evidence type="ECO:0008006" key="3">
    <source>
        <dbReference type="Google" id="ProtNLM"/>
    </source>
</evidence>
<evidence type="ECO:0000313" key="2">
    <source>
        <dbReference type="Proteomes" id="UP000663479"/>
    </source>
</evidence>